<protein>
    <submittedName>
        <fullName evidence="1">Uncharacterized protein</fullName>
    </submittedName>
</protein>
<accession>A0A5B7CJC2</accession>
<dbReference type="Proteomes" id="UP000324222">
    <property type="component" value="Unassembled WGS sequence"/>
</dbReference>
<gene>
    <name evidence="1" type="ORF">E2C01_002214</name>
</gene>
<keyword evidence="2" id="KW-1185">Reference proteome</keyword>
<sequence>MPQSKSLWEPMSGSTHSGVWGLVSALPTHTQPPTTPAFLESESLTYKSFHLAQFVSVSLPCTQRAGAQ</sequence>
<reference evidence="1 2" key="1">
    <citation type="submission" date="2019-05" db="EMBL/GenBank/DDBJ databases">
        <title>Another draft genome of Portunus trituberculatus and its Hox gene families provides insights of decapod evolution.</title>
        <authorList>
            <person name="Jeong J.-H."/>
            <person name="Song I."/>
            <person name="Kim S."/>
            <person name="Choi T."/>
            <person name="Kim D."/>
            <person name="Ryu S."/>
            <person name="Kim W."/>
        </authorList>
    </citation>
    <scope>NUCLEOTIDE SEQUENCE [LARGE SCALE GENOMIC DNA]</scope>
    <source>
        <tissue evidence="1">Muscle</tissue>
    </source>
</reference>
<name>A0A5B7CJC2_PORTR</name>
<comment type="caution">
    <text evidence="1">The sequence shown here is derived from an EMBL/GenBank/DDBJ whole genome shotgun (WGS) entry which is preliminary data.</text>
</comment>
<evidence type="ECO:0000313" key="1">
    <source>
        <dbReference type="EMBL" id="MPC09599.1"/>
    </source>
</evidence>
<dbReference type="EMBL" id="VSRR010000076">
    <property type="protein sequence ID" value="MPC09599.1"/>
    <property type="molecule type" value="Genomic_DNA"/>
</dbReference>
<proteinExistence type="predicted"/>
<evidence type="ECO:0000313" key="2">
    <source>
        <dbReference type="Proteomes" id="UP000324222"/>
    </source>
</evidence>
<organism evidence="1 2">
    <name type="scientific">Portunus trituberculatus</name>
    <name type="common">Swimming crab</name>
    <name type="synonym">Neptunus trituberculatus</name>
    <dbReference type="NCBI Taxonomy" id="210409"/>
    <lineage>
        <taxon>Eukaryota</taxon>
        <taxon>Metazoa</taxon>
        <taxon>Ecdysozoa</taxon>
        <taxon>Arthropoda</taxon>
        <taxon>Crustacea</taxon>
        <taxon>Multicrustacea</taxon>
        <taxon>Malacostraca</taxon>
        <taxon>Eumalacostraca</taxon>
        <taxon>Eucarida</taxon>
        <taxon>Decapoda</taxon>
        <taxon>Pleocyemata</taxon>
        <taxon>Brachyura</taxon>
        <taxon>Eubrachyura</taxon>
        <taxon>Portunoidea</taxon>
        <taxon>Portunidae</taxon>
        <taxon>Portuninae</taxon>
        <taxon>Portunus</taxon>
    </lineage>
</organism>
<dbReference type="AlphaFoldDB" id="A0A5B7CJC2"/>